<gene>
    <name evidence="2" type="ORF">DP106_07240</name>
</gene>
<feature type="transmembrane region" description="Helical" evidence="1">
    <location>
        <begin position="110"/>
        <end position="130"/>
    </location>
</feature>
<accession>A0A3A6QBG5</accession>
<feature type="transmembrane region" description="Helical" evidence="1">
    <location>
        <begin position="247"/>
        <end position="268"/>
    </location>
</feature>
<name>A0A3A6QBG5_9EURY</name>
<evidence type="ECO:0000256" key="1">
    <source>
        <dbReference type="SAM" id="Phobius"/>
    </source>
</evidence>
<evidence type="ECO:0000313" key="3">
    <source>
        <dbReference type="Proteomes" id="UP000281564"/>
    </source>
</evidence>
<feature type="transmembrane region" description="Helical" evidence="1">
    <location>
        <begin position="151"/>
        <end position="173"/>
    </location>
</feature>
<keyword evidence="1" id="KW-0812">Transmembrane</keyword>
<feature type="transmembrane region" description="Helical" evidence="1">
    <location>
        <begin position="179"/>
        <end position="203"/>
    </location>
</feature>
<keyword evidence="1" id="KW-0472">Membrane</keyword>
<dbReference type="OrthoDB" id="313530at2157"/>
<dbReference type="RefSeq" id="WP_120084372.1">
    <property type="nucleotide sequence ID" value="NZ_QMDW01000008.1"/>
</dbReference>
<organism evidence="2 3">
    <name type="scientific">Halonotius pteroides</name>
    <dbReference type="NCBI Taxonomy" id="268735"/>
    <lineage>
        <taxon>Archaea</taxon>
        <taxon>Methanobacteriati</taxon>
        <taxon>Methanobacteriota</taxon>
        <taxon>Stenosarchaea group</taxon>
        <taxon>Halobacteria</taxon>
        <taxon>Halobacteriales</taxon>
        <taxon>Haloferacaceae</taxon>
        <taxon>Halonotius</taxon>
    </lineage>
</organism>
<evidence type="ECO:0000313" key="2">
    <source>
        <dbReference type="EMBL" id="RJX49895.1"/>
    </source>
</evidence>
<feature type="transmembrane region" description="Helical" evidence="1">
    <location>
        <begin position="23"/>
        <end position="50"/>
    </location>
</feature>
<feature type="transmembrane region" description="Helical" evidence="1">
    <location>
        <begin position="56"/>
        <end position="73"/>
    </location>
</feature>
<reference evidence="2 3" key="1">
    <citation type="submission" date="2018-06" db="EMBL/GenBank/DDBJ databases">
        <title>Halonotius sp. F13-13 a new haloarchaeeon isolated from a solar saltern from Isla Cristina, Huelva, Spain.</title>
        <authorList>
            <person name="Duran-Viseras A."/>
            <person name="Sanchez-Porro C."/>
            <person name="Ventosa A."/>
        </authorList>
    </citation>
    <scope>NUCLEOTIDE SEQUENCE [LARGE SCALE GENOMIC DNA]</scope>
    <source>
        <strain evidence="2 3">CECT 7525</strain>
    </source>
</reference>
<proteinExistence type="predicted"/>
<dbReference type="AlphaFoldDB" id="A0A3A6QBG5"/>
<keyword evidence="1" id="KW-1133">Transmembrane helix</keyword>
<dbReference type="EMBL" id="QMDW01000008">
    <property type="protein sequence ID" value="RJX49895.1"/>
    <property type="molecule type" value="Genomic_DNA"/>
</dbReference>
<protein>
    <submittedName>
        <fullName evidence="2">ABC transporter permease</fullName>
    </submittedName>
</protein>
<sequence length="273" mass="27396">MSSLAIISTLIRRELRTAARTRGYYLLGIVVAGTLLGLTVSGGGAATGYIPTVVDLLLPLEVLVPAVAVAIGYRAIPSDLGRGEVAMLNTYAVSPSAYVGAVYLGRAAVLSAIVGGALFVVGLVVAVAAAPDTGVFATHSGVDSPILFARFLVVTLLFGNAVVAVVLVASIAVASTRTAIVAAIGAVLVVVVGGEAAILLGVLDGVFSEATLRLVLGFIPNSAYRGLVFETVVGVLSPGASGYASPLVSVAGLLLWTGGSLGAAVGLLRWRIE</sequence>
<comment type="caution">
    <text evidence="2">The sequence shown here is derived from an EMBL/GenBank/DDBJ whole genome shotgun (WGS) entry which is preliminary data.</text>
</comment>
<keyword evidence="3" id="KW-1185">Reference proteome</keyword>
<dbReference type="Proteomes" id="UP000281564">
    <property type="component" value="Unassembled WGS sequence"/>
</dbReference>